<sequence length="283" mass="28972">MKRSFILFPVILAGLYLSLSSNSSGPASAGNGIRNGGPGSNGTCASCHGGGAGTTTMTIALKEKANGTAANGKYKPGTVYTVTISGNNTNLAFFGFQLTAATAGSQQAGTFGNLGSDKHAVTIGGLQVVEHGHNLSKTNGAYLAEFDWTAPAAGTGNVTLYGIINGVNDDNGITGDKASAPVTLPLTEATNPTSVQDLAAISDLRVYPNPATDQLHLGSDQVTPGNYQVTIYDMTGREVLRQAQQAGAGKLQVNLAIGHLPAGSYILHLNGKQQAAVHTFVKQ</sequence>
<name>A0A2P8CY19_9BACT</name>
<feature type="domain" description="Secretion system C-terminal sorting" evidence="3">
    <location>
        <begin position="206"/>
        <end position="279"/>
    </location>
</feature>
<dbReference type="InterPro" id="IPR042307">
    <property type="entry name" value="Reeler_sf"/>
</dbReference>
<reference evidence="4 5" key="1">
    <citation type="submission" date="2018-03" db="EMBL/GenBank/DDBJ databases">
        <title>Genomic Encyclopedia of Type Strains, Phase III (KMG-III): the genomes of soil and plant-associated and newly described type strains.</title>
        <authorList>
            <person name="Whitman W."/>
        </authorList>
    </citation>
    <scope>NUCLEOTIDE SEQUENCE [LARGE SCALE GENOMIC DNA]</scope>
    <source>
        <strain evidence="4 5">CGMCC 1.12700</strain>
    </source>
</reference>
<proteinExistence type="predicted"/>
<dbReference type="InterPro" id="IPR002861">
    <property type="entry name" value="Reeler_dom"/>
</dbReference>
<dbReference type="Pfam" id="PF18962">
    <property type="entry name" value="Por_Secre_tail"/>
    <property type="match status" value="1"/>
</dbReference>
<dbReference type="RefSeq" id="WP_106524671.1">
    <property type="nucleotide sequence ID" value="NZ_PYGD01000010.1"/>
</dbReference>
<dbReference type="NCBIfam" id="NF041895">
    <property type="entry name" value="choice_anch_V"/>
    <property type="match status" value="1"/>
</dbReference>
<dbReference type="Pfam" id="PF02014">
    <property type="entry name" value="Reeler"/>
    <property type="match status" value="1"/>
</dbReference>
<evidence type="ECO:0000259" key="3">
    <source>
        <dbReference type="Pfam" id="PF18962"/>
    </source>
</evidence>
<gene>
    <name evidence="4" type="ORF">B0I18_110172</name>
</gene>
<evidence type="ECO:0000313" key="5">
    <source>
        <dbReference type="Proteomes" id="UP000240572"/>
    </source>
</evidence>
<dbReference type="AlphaFoldDB" id="A0A2P8CY19"/>
<keyword evidence="5" id="KW-1185">Reference proteome</keyword>
<comment type="caution">
    <text evidence="4">The sequence shown here is derived from an EMBL/GenBank/DDBJ whole genome shotgun (WGS) entry which is preliminary data.</text>
</comment>
<keyword evidence="1" id="KW-0732">Signal</keyword>
<protein>
    <submittedName>
        <fullName evidence="4">Putative secreted protein (Por secretion system target)</fullName>
    </submittedName>
</protein>
<dbReference type="EMBL" id="PYGD01000010">
    <property type="protein sequence ID" value="PSK89871.1"/>
    <property type="molecule type" value="Genomic_DNA"/>
</dbReference>
<organism evidence="4 5">
    <name type="scientific">Taibaiella chishuiensis</name>
    <dbReference type="NCBI Taxonomy" id="1434707"/>
    <lineage>
        <taxon>Bacteria</taxon>
        <taxon>Pseudomonadati</taxon>
        <taxon>Bacteroidota</taxon>
        <taxon>Chitinophagia</taxon>
        <taxon>Chitinophagales</taxon>
        <taxon>Chitinophagaceae</taxon>
        <taxon>Taibaiella</taxon>
    </lineage>
</organism>
<dbReference type="OrthoDB" id="1493438at2"/>
<evidence type="ECO:0000259" key="2">
    <source>
        <dbReference type="Pfam" id="PF02014"/>
    </source>
</evidence>
<accession>A0A2P8CY19</accession>
<feature type="chain" id="PRO_5015142272" evidence="1">
    <location>
        <begin position="30"/>
        <end position="283"/>
    </location>
</feature>
<dbReference type="Gene3D" id="2.60.40.4060">
    <property type="entry name" value="Reeler domain"/>
    <property type="match status" value="1"/>
</dbReference>
<dbReference type="NCBIfam" id="TIGR04183">
    <property type="entry name" value="Por_Secre_tail"/>
    <property type="match status" value="1"/>
</dbReference>
<evidence type="ECO:0000256" key="1">
    <source>
        <dbReference type="SAM" id="SignalP"/>
    </source>
</evidence>
<dbReference type="CDD" id="cd08544">
    <property type="entry name" value="Reeler"/>
    <property type="match status" value="1"/>
</dbReference>
<feature type="signal peptide" evidence="1">
    <location>
        <begin position="1"/>
        <end position="29"/>
    </location>
</feature>
<dbReference type="InterPro" id="IPR026444">
    <property type="entry name" value="Secre_tail"/>
</dbReference>
<dbReference type="Proteomes" id="UP000240572">
    <property type="component" value="Unassembled WGS sequence"/>
</dbReference>
<evidence type="ECO:0000313" key="4">
    <source>
        <dbReference type="EMBL" id="PSK89871.1"/>
    </source>
</evidence>
<feature type="domain" description="Reelin" evidence="2">
    <location>
        <begin position="69"/>
        <end position="161"/>
    </location>
</feature>